<keyword evidence="7" id="KW-1185">Reference proteome</keyword>
<comment type="similarity">
    <text evidence="1 5">Belongs to the enoyl-CoA hydratase/isomerase family.</text>
</comment>
<dbReference type="Proteomes" id="UP000642748">
    <property type="component" value="Unassembled WGS sequence"/>
</dbReference>
<comment type="catalytic activity">
    <reaction evidence="3">
        <text>a (3S)-3-hydroxyacyl-CoA = a (2E)-enoyl-CoA + H2O</text>
        <dbReference type="Rhea" id="RHEA:16105"/>
        <dbReference type="ChEBI" id="CHEBI:15377"/>
        <dbReference type="ChEBI" id="CHEBI:57318"/>
        <dbReference type="ChEBI" id="CHEBI:58856"/>
        <dbReference type="EC" id="4.2.1.17"/>
    </reaction>
</comment>
<dbReference type="Gene3D" id="3.90.226.10">
    <property type="entry name" value="2-enoyl-CoA Hydratase, Chain A, domain 1"/>
    <property type="match status" value="1"/>
</dbReference>
<protein>
    <submittedName>
        <fullName evidence="6">Enoyl-CoA hydratase</fullName>
    </submittedName>
</protein>
<sequence length="254" mass="26745">MSEHLRLEFDGRLASIVIDRRAKRNALSLEMWQAIPGYLERVRAGGARVLILRGGEHFSAGADISEFATLRAGVDGARRYSAAVDAAASALATAGIPTIAAITGVCVGGGCELALACDIRVAAEDSRFGITPANLGIVYHFDSTRRLVEAVGPAWAKQILFSADLFDAATALRIGLVNELHPADRVPVRATALAQRIATRAPVSVRGAKAVIDRVMAGGSGEEPEMTALYDEATASPEYAEGVAAFMAGRPPRF</sequence>
<evidence type="ECO:0000256" key="5">
    <source>
        <dbReference type="RuleBase" id="RU003707"/>
    </source>
</evidence>
<comment type="catalytic activity">
    <reaction evidence="4">
        <text>a 4-saturated-(3S)-3-hydroxyacyl-CoA = a (3E)-enoyl-CoA + H2O</text>
        <dbReference type="Rhea" id="RHEA:20724"/>
        <dbReference type="ChEBI" id="CHEBI:15377"/>
        <dbReference type="ChEBI" id="CHEBI:58521"/>
        <dbReference type="ChEBI" id="CHEBI:137480"/>
        <dbReference type="EC" id="4.2.1.17"/>
    </reaction>
</comment>
<dbReference type="Gene3D" id="1.10.12.10">
    <property type="entry name" value="Lyase 2-enoyl-coa Hydratase, Chain A, domain 2"/>
    <property type="match status" value="1"/>
</dbReference>
<dbReference type="RefSeq" id="WP_203924299.1">
    <property type="nucleotide sequence ID" value="NZ_BONZ01000108.1"/>
</dbReference>
<evidence type="ECO:0000256" key="3">
    <source>
        <dbReference type="ARBA" id="ARBA00023709"/>
    </source>
</evidence>
<organism evidence="6 7">
    <name type="scientific">Rugosimonospora africana</name>
    <dbReference type="NCBI Taxonomy" id="556532"/>
    <lineage>
        <taxon>Bacteria</taxon>
        <taxon>Bacillati</taxon>
        <taxon>Actinomycetota</taxon>
        <taxon>Actinomycetes</taxon>
        <taxon>Micromonosporales</taxon>
        <taxon>Micromonosporaceae</taxon>
        <taxon>Rugosimonospora</taxon>
    </lineage>
</organism>
<reference evidence="6" key="1">
    <citation type="submission" date="2021-01" db="EMBL/GenBank/DDBJ databases">
        <title>Whole genome shotgun sequence of Rugosimonospora africana NBRC 104875.</title>
        <authorList>
            <person name="Komaki H."/>
            <person name="Tamura T."/>
        </authorList>
    </citation>
    <scope>NUCLEOTIDE SEQUENCE</scope>
    <source>
        <strain evidence="6">NBRC 104875</strain>
    </source>
</reference>
<dbReference type="PANTHER" id="PTHR11941:SF54">
    <property type="entry name" value="ENOYL-COA HYDRATASE, MITOCHONDRIAL"/>
    <property type="match status" value="1"/>
</dbReference>
<comment type="caution">
    <text evidence="6">The sequence shown here is derived from an EMBL/GenBank/DDBJ whole genome shotgun (WGS) entry which is preliminary data.</text>
</comment>
<evidence type="ECO:0000256" key="2">
    <source>
        <dbReference type="ARBA" id="ARBA00023239"/>
    </source>
</evidence>
<dbReference type="GO" id="GO:0006635">
    <property type="term" value="P:fatty acid beta-oxidation"/>
    <property type="evidence" value="ECO:0007669"/>
    <property type="project" value="TreeGrafter"/>
</dbReference>
<evidence type="ECO:0000256" key="4">
    <source>
        <dbReference type="ARBA" id="ARBA00023717"/>
    </source>
</evidence>
<proteinExistence type="inferred from homology"/>
<dbReference type="InterPro" id="IPR018376">
    <property type="entry name" value="Enoyl-CoA_hyd/isom_CS"/>
</dbReference>
<dbReference type="SUPFAM" id="SSF52096">
    <property type="entry name" value="ClpP/crotonase"/>
    <property type="match status" value="1"/>
</dbReference>
<accession>A0A8J3R3N2</accession>
<evidence type="ECO:0000256" key="1">
    <source>
        <dbReference type="ARBA" id="ARBA00005254"/>
    </source>
</evidence>
<evidence type="ECO:0000313" key="6">
    <source>
        <dbReference type="EMBL" id="GIH20882.1"/>
    </source>
</evidence>
<dbReference type="PROSITE" id="PS00166">
    <property type="entry name" value="ENOYL_COA_HYDRATASE"/>
    <property type="match status" value="1"/>
</dbReference>
<dbReference type="GO" id="GO:0004300">
    <property type="term" value="F:enoyl-CoA hydratase activity"/>
    <property type="evidence" value="ECO:0007669"/>
    <property type="project" value="UniProtKB-EC"/>
</dbReference>
<dbReference type="PANTHER" id="PTHR11941">
    <property type="entry name" value="ENOYL-COA HYDRATASE-RELATED"/>
    <property type="match status" value="1"/>
</dbReference>
<name>A0A8J3R3N2_9ACTN</name>
<dbReference type="Pfam" id="PF00378">
    <property type="entry name" value="ECH_1"/>
    <property type="match status" value="1"/>
</dbReference>
<gene>
    <name evidence="6" type="primary">paaG_5</name>
    <name evidence="6" type="ORF">Raf01_90540</name>
</gene>
<dbReference type="InterPro" id="IPR014748">
    <property type="entry name" value="Enoyl-CoA_hydra_C"/>
</dbReference>
<dbReference type="InterPro" id="IPR029045">
    <property type="entry name" value="ClpP/crotonase-like_dom_sf"/>
</dbReference>
<keyword evidence="2" id="KW-0456">Lyase</keyword>
<dbReference type="InterPro" id="IPR001753">
    <property type="entry name" value="Enoyl-CoA_hydra/iso"/>
</dbReference>
<evidence type="ECO:0000313" key="7">
    <source>
        <dbReference type="Proteomes" id="UP000642748"/>
    </source>
</evidence>
<dbReference type="AlphaFoldDB" id="A0A8J3R3N2"/>
<dbReference type="CDD" id="cd06558">
    <property type="entry name" value="crotonase-like"/>
    <property type="match status" value="1"/>
</dbReference>
<dbReference type="EMBL" id="BONZ01000108">
    <property type="protein sequence ID" value="GIH20882.1"/>
    <property type="molecule type" value="Genomic_DNA"/>
</dbReference>